<evidence type="ECO:0000256" key="6">
    <source>
        <dbReference type="SAM" id="MobiDB-lite"/>
    </source>
</evidence>
<evidence type="ECO:0000256" key="3">
    <source>
        <dbReference type="ARBA" id="ARBA00023157"/>
    </source>
</evidence>
<dbReference type="InterPro" id="IPR016090">
    <property type="entry name" value="PLA2-like_dom"/>
</dbReference>
<feature type="disulfide bond" evidence="5">
    <location>
        <begin position="2"/>
        <end position="57"/>
    </location>
</feature>
<proteinExistence type="predicted"/>
<sequence length="141" mass="15227">SCCFSHQCCIEHLKKLGCAPDRNVRSEVVCVDHKPTCVGWSICDKLACACDKAAAECMAAAPFNTTMGSLNRRQCLGTPLLCRNVGIEDKPERAMGPQSDSASSEDSSEEHSSMRDIVRGEETGSLVPRGGRRIRSILLGN</sequence>
<evidence type="ECO:0000313" key="9">
    <source>
        <dbReference type="Proteomes" id="UP000770717"/>
    </source>
</evidence>
<dbReference type="GO" id="GO:0005576">
    <property type="term" value="C:extracellular region"/>
    <property type="evidence" value="ECO:0007669"/>
    <property type="project" value="UniProtKB-SubCell"/>
</dbReference>
<name>A0A8J6BH50_ELECQ</name>
<evidence type="ECO:0000256" key="1">
    <source>
        <dbReference type="ARBA" id="ARBA00004613"/>
    </source>
</evidence>
<reference evidence="8" key="1">
    <citation type="thesis" date="2020" institute="ProQuest LLC" country="789 East Eisenhower Parkway, Ann Arbor, MI, USA">
        <title>Comparative Genomics and Chromosome Evolution.</title>
        <authorList>
            <person name="Mudd A.B."/>
        </authorList>
    </citation>
    <scope>NUCLEOTIDE SEQUENCE</scope>
    <source>
        <strain evidence="8">HN-11 Male</strain>
        <tissue evidence="8">Kidney and liver</tissue>
    </source>
</reference>
<dbReference type="PANTHER" id="PTHR11716:SF1">
    <property type="entry name" value="OTOCONIN-90"/>
    <property type="match status" value="1"/>
</dbReference>
<dbReference type="OrthoDB" id="8856917at2759"/>
<accession>A0A8J6BH50</accession>
<keyword evidence="2" id="KW-0964">Secreted</keyword>
<keyword evidence="3 5" id="KW-1015">Disulfide bond</keyword>
<dbReference type="Gene3D" id="1.20.90.10">
    <property type="entry name" value="Phospholipase A2 domain"/>
    <property type="match status" value="1"/>
</dbReference>
<gene>
    <name evidence="8" type="ORF">GDO78_022064</name>
</gene>
<dbReference type="InterPro" id="IPR036444">
    <property type="entry name" value="PLipase_A2_dom_sf"/>
</dbReference>
<feature type="region of interest" description="Disordered" evidence="6">
    <location>
        <begin position="87"/>
        <end position="128"/>
    </location>
</feature>
<evidence type="ECO:0000313" key="8">
    <source>
        <dbReference type="EMBL" id="KAG9463275.1"/>
    </source>
</evidence>
<dbReference type="GO" id="GO:0005543">
    <property type="term" value="F:phospholipid binding"/>
    <property type="evidence" value="ECO:0007669"/>
    <property type="project" value="TreeGrafter"/>
</dbReference>
<dbReference type="InterPro" id="IPR001211">
    <property type="entry name" value="PLA2"/>
</dbReference>
<feature type="active site" evidence="4">
    <location>
        <position position="51"/>
    </location>
</feature>
<dbReference type="GO" id="GO:0005509">
    <property type="term" value="F:calcium ion binding"/>
    <property type="evidence" value="ECO:0007669"/>
    <property type="project" value="InterPro"/>
</dbReference>
<dbReference type="GO" id="GO:0016042">
    <property type="term" value="P:lipid catabolic process"/>
    <property type="evidence" value="ECO:0007669"/>
    <property type="project" value="InterPro"/>
</dbReference>
<dbReference type="GO" id="GO:0031012">
    <property type="term" value="C:extracellular matrix"/>
    <property type="evidence" value="ECO:0007669"/>
    <property type="project" value="TreeGrafter"/>
</dbReference>
<evidence type="ECO:0000259" key="7">
    <source>
        <dbReference type="Pfam" id="PF00068"/>
    </source>
</evidence>
<dbReference type="EMBL" id="WNTK01007385">
    <property type="protein sequence ID" value="KAG9463275.1"/>
    <property type="molecule type" value="Genomic_DNA"/>
</dbReference>
<dbReference type="Proteomes" id="UP000770717">
    <property type="component" value="Unassembled WGS sequence"/>
</dbReference>
<dbReference type="GO" id="GO:0047498">
    <property type="term" value="F:calcium-dependent phospholipase A2 activity"/>
    <property type="evidence" value="ECO:0007669"/>
    <property type="project" value="TreeGrafter"/>
</dbReference>
<feature type="active site" evidence="4">
    <location>
        <position position="6"/>
    </location>
</feature>
<feature type="disulfide bond" evidence="5">
    <location>
        <begin position="37"/>
        <end position="48"/>
    </location>
</feature>
<dbReference type="SUPFAM" id="SSF48619">
    <property type="entry name" value="Phospholipase A2, PLA2"/>
    <property type="match status" value="1"/>
</dbReference>
<dbReference type="PROSITE" id="PS00118">
    <property type="entry name" value="PA2_HIS"/>
    <property type="match status" value="1"/>
</dbReference>
<dbReference type="PROSITE" id="PS00119">
    <property type="entry name" value="PA2_ASP"/>
    <property type="match status" value="1"/>
</dbReference>
<dbReference type="GO" id="GO:0050482">
    <property type="term" value="P:arachidonate secretion"/>
    <property type="evidence" value="ECO:0007669"/>
    <property type="project" value="InterPro"/>
</dbReference>
<evidence type="ECO:0000256" key="5">
    <source>
        <dbReference type="PIRSR" id="PIRSR601211-3"/>
    </source>
</evidence>
<feature type="disulfide bond" evidence="5">
    <location>
        <begin position="18"/>
        <end position="43"/>
    </location>
</feature>
<evidence type="ECO:0000256" key="4">
    <source>
        <dbReference type="PIRSR" id="PIRSR601211-1"/>
    </source>
</evidence>
<dbReference type="Pfam" id="PF00068">
    <property type="entry name" value="Phospholip_A2_1"/>
    <property type="match status" value="1"/>
</dbReference>
<comment type="caution">
    <text evidence="8">The sequence shown here is derived from an EMBL/GenBank/DDBJ whole genome shotgun (WGS) entry which is preliminary data.</text>
</comment>
<organism evidence="8 9">
    <name type="scientific">Eleutherodactylus coqui</name>
    <name type="common">Puerto Rican coqui</name>
    <dbReference type="NCBI Taxonomy" id="57060"/>
    <lineage>
        <taxon>Eukaryota</taxon>
        <taxon>Metazoa</taxon>
        <taxon>Chordata</taxon>
        <taxon>Craniata</taxon>
        <taxon>Vertebrata</taxon>
        <taxon>Euteleostomi</taxon>
        <taxon>Amphibia</taxon>
        <taxon>Batrachia</taxon>
        <taxon>Anura</taxon>
        <taxon>Neobatrachia</taxon>
        <taxon>Hyloidea</taxon>
        <taxon>Eleutherodactylidae</taxon>
        <taxon>Eleutherodactylinae</taxon>
        <taxon>Eleutherodactylus</taxon>
        <taxon>Eleutherodactylus</taxon>
    </lineage>
</organism>
<dbReference type="InterPro" id="IPR033112">
    <property type="entry name" value="PLA2_Asp_AS"/>
</dbReference>
<dbReference type="PANTHER" id="PTHR11716">
    <property type="entry name" value="PHOSPHOLIPASE A2 FAMILY MEMBER"/>
    <property type="match status" value="1"/>
</dbReference>
<dbReference type="AlphaFoldDB" id="A0A8J6BH50"/>
<protein>
    <recommendedName>
        <fullName evidence="7">Phospholipase A2-like central domain-containing protein</fullName>
    </recommendedName>
</protein>
<comment type="subcellular location">
    <subcellularLocation>
        <location evidence="1">Secreted</location>
    </subcellularLocation>
</comment>
<dbReference type="InterPro" id="IPR033113">
    <property type="entry name" value="PLA2_histidine"/>
</dbReference>
<feature type="domain" description="Phospholipase A2-like central" evidence="7">
    <location>
        <begin position="1"/>
        <end position="66"/>
    </location>
</feature>
<feature type="compositionally biased region" description="Basic and acidic residues" evidence="6">
    <location>
        <begin position="109"/>
        <end position="122"/>
    </location>
</feature>
<keyword evidence="9" id="KW-1185">Reference proteome</keyword>
<feature type="disulfide bond" evidence="5">
    <location>
        <begin position="9"/>
        <end position="50"/>
    </location>
</feature>
<evidence type="ECO:0000256" key="2">
    <source>
        <dbReference type="ARBA" id="ARBA00022525"/>
    </source>
</evidence>
<dbReference type="GO" id="GO:0006644">
    <property type="term" value="P:phospholipid metabolic process"/>
    <property type="evidence" value="ECO:0007669"/>
    <property type="project" value="InterPro"/>
</dbReference>
<feature type="non-terminal residue" evidence="8">
    <location>
        <position position="1"/>
    </location>
</feature>